<dbReference type="Proteomes" id="UP000298663">
    <property type="component" value="Unassembled WGS sequence"/>
</dbReference>
<organism evidence="2 3">
    <name type="scientific">Steinernema carpocapsae</name>
    <name type="common">Entomopathogenic nematode</name>
    <dbReference type="NCBI Taxonomy" id="34508"/>
    <lineage>
        <taxon>Eukaryota</taxon>
        <taxon>Metazoa</taxon>
        <taxon>Ecdysozoa</taxon>
        <taxon>Nematoda</taxon>
        <taxon>Chromadorea</taxon>
        <taxon>Rhabditida</taxon>
        <taxon>Tylenchina</taxon>
        <taxon>Panagrolaimomorpha</taxon>
        <taxon>Strongyloidoidea</taxon>
        <taxon>Steinernematidae</taxon>
        <taxon>Steinernema</taxon>
    </lineage>
</organism>
<dbReference type="EMBL" id="AZBU02000005">
    <property type="protein sequence ID" value="TKR78174.1"/>
    <property type="molecule type" value="Genomic_DNA"/>
</dbReference>
<proteinExistence type="predicted"/>
<dbReference type="AlphaFoldDB" id="A0A4U5N6W0"/>
<evidence type="ECO:0000256" key="1">
    <source>
        <dbReference type="SAM" id="MobiDB-lite"/>
    </source>
</evidence>
<feature type="compositionally biased region" description="Basic residues" evidence="1">
    <location>
        <begin position="1"/>
        <end position="12"/>
    </location>
</feature>
<evidence type="ECO:0000313" key="2">
    <source>
        <dbReference type="EMBL" id="TKR78174.1"/>
    </source>
</evidence>
<feature type="region of interest" description="Disordered" evidence="1">
    <location>
        <begin position="137"/>
        <end position="169"/>
    </location>
</feature>
<feature type="compositionally biased region" description="Basic and acidic residues" evidence="1">
    <location>
        <begin position="27"/>
        <end position="40"/>
    </location>
</feature>
<reference evidence="2 3" key="2">
    <citation type="journal article" date="2019" name="G3 (Bethesda)">
        <title>Hybrid Assembly of the Genome of the Entomopathogenic Nematode Steinernema carpocapsae Identifies the X-Chromosome.</title>
        <authorList>
            <person name="Serra L."/>
            <person name="Macchietto M."/>
            <person name="Macias-Munoz A."/>
            <person name="McGill C.J."/>
            <person name="Rodriguez I.M."/>
            <person name="Rodriguez B."/>
            <person name="Murad R."/>
            <person name="Mortazavi A."/>
        </authorList>
    </citation>
    <scope>NUCLEOTIDE SEQUENCE [LARGE SCALE GENOMIC DNA]</scope>
    <source>
        <strain evidence="2 3">ALL</strain>
    </source>
</reference>
<feature type="compositionally biased region" description="Polar residues" evidence="1">
    <location>
        <begin position="13"/>
        <end position="22"/>
    </location>
</feature>
<gene>
    <name evidence="2" type="ORF">L596_019026</name>
</gene>
<keyword evidence="3" id="KW-1185">Reference proteome</keyword>
<evidence type="ECO:0000313" key="3">
    <source>
        <dbReference type="Proteomes" id="UP000298663"/>
    </source>
</evidence>
<feature type="region of interest" description="Disordered" evidence="1">
    <location>
        <begin position="1"/>
        <end position="53"/>
    </location>
</feature>
<protein>
    <submittedName>
        <fullName evidence="2">Uncharacterized protein</fullName>
    </submittedName>
</protein>
<sequence length="205" mass="22981">MTWRASHNHRQPRYTTRCSTDGGSDEVIGRSEDKTCDDNKRRRAAVAADDDGDVAQQGAVRKYSGNAAPPREREERRGHANELRVLQSDASADFAAWIMSLNGAATVGRRCKEDGQARVDRRGGCVDLLRRLVRTAATSTPNTRQRTVEHNEGSRTTKDGDTCTAEEKQTSFERLAMDSRQRQTEENVDEIVEMIFIGPQVMIDR</sequence>
<comment type="caution">
    <text evidence="2">The sequence shown here is derived from an EMBL/GenBank/DDBJ whole genome shotgun (WGS) entry which is preliminary data.</text>
</comment>
<feature type="compositionally biased region" description="Basic and acidic residues" evidence="1">
    <location>
        <begin position="146"/>
        <end position="169"/>
    </location>
</feature>
<accession>A0A4U5N6W0</accession>
<reference evidence="2 3" key="1">
    <citation type="journal article" date="2015" name="Genome Biol.">
        <title>Comparative genomics of Steinernema reveals deeply conserved gene regulatory networks.</title>
        <authorList>
            <person name="Dillman A.R."/>
            <person name="Macchietto M."/>
            <person name="Porter C.F."/>
            <person name="Rogers A."/>
            <person name="Williams B."/>
            <person name="Antoshechkin I."/>
            <person name="Lee M.M."/>
            <person name="Goodwin Z."/>
            <person name="Lu X."/>
            <person name="Lewis E.E."/>
            <person name="Goodrich-Blair H."/>
            <person name="Stock S.P."/>
            <person name="Adams B.J."/>
            <person name="Sternberg P.W."/>
            <person name="Mortazavi A."/>
        </authorList>
    </citation>
    <scope>NUCLEOTIDE SEQUENCE [LARGE SCALE GENOMIC DNA]</scope>
    <source>
        <strain evidence="2 3">ALL</strain>
    </source>
</reference>
<name>A0A4U5N6W0_STECR</name>